<evidence type="ECO:0000313" key="3">
    <source>
        <dbReference type="EMBL" id="KAJ8387571.1"/>
    </source>
</evidence>
<evidence type="ECO:0000313" key="4">
    <source>
        <dbReference type="Proteomes" id="UP001221898"/>
    </source>
</evidence>
<organism evidence="3 4">
    <name type="scientific">Aldrovandia affinis</name>
    <dbReference type="NCBI Taxonomy" id="143900"/>
    <lineage>
        <taxon>Eukaryota</taxon>
        <taxon>Metazoa</taxon>
        <taxon>Chordata</taxon>
        <taxon>Craniata</taxon>
        <taxon>Vertebrata</taxon>
        <taxon>Euteleostomi</taxon>
        <taxon>Actinopterygii</taxon>
        <taxon>Neopterygii</taxon>
        <taxon>Teleostei</taxon>
        <taxon>Notacanthiformes</taxon>
        <taxon>Halosauridae</taxon>
        <taxon>Aldrovandia</taxon>
    </lineage>
</organism>
<dbReference type="InterPro" id="IPR000095">
    <property type="entry name" value="CRIB_dom"/>
</dbReference>
<dbReference type="GO" id="GO:0005737">
    <property type="term" value="C:cytoplasm"/>
    <property type="evidence" value="ECO:0007669"/>
    <property type="project" value="TreeGrafter"/>
</dbReference>
<dbReference type="GO" id="GO:0007266">
    <property type="term" value="P:Rho protein signal transduction"/>
    <property type="evidence" value="ECO:0007669"/>
    <property type="project" value="TreeGrafter"/>
</dbReference>
<feature type="compositionally biased region" description="Pro residues" evidence="1">
    <location>
        <begin position="74"/>
        <end position="83"/>
    </location>
</feature>
<evidence type="ECO:0000256" key="1">
    <source>
        <dbReference type="SAM" id="MobiDB-lite"/>
    </source>
</evidence>
<dbReference type="GO" id="GO:0008360">
    <property type="term" value="P:regulation of cell shape"/>
    <property type="evidence" value="ECO:0007669"/>
    <property type="project" value="TreeGrafter"/>
</dbReference>
<dbReference type="GO" id="GO:0005856">
    <property type="term" value="C:cytoskeleton"/>
    <property type="evidence" value="ECO:0007669"/>
    <property type="project" value="TreeGrafter"/>
</dbReference>
<dbReference type="PANTHER" id="PTHR15344">
    <property type="entry name" value="CDC42 EFFECTOR PROTEIN BORG"/>
    <property type="match status" value="1"/>
</dbReference>
<feature type="compositionally biased region" description="Low complexity" evidence="1">
    <location>
        <begin position="84"/>
        <end position="104"/>
    </location>
</feature>
<dbReference type="GO" id="GO:0031274">
    <property type="term" value="P:positive regulation of pseudopodium assembly"/>
    <property type="evidence" value="ECO:0007669"/>
    <property type="project" value="TreeGrafter"/>
</dbReference>
<accession>A0AAD7RNK5</accession>
<reference evidence="3" key="1">
    <citation type="journal article" date="2023" name="Science">
        <title>Genome structures resolve the early diversification of teleost fishes.</title>
        <authorList>
            <person name="Parey E."/>
            <person name="Louis A."/>
            <person name="Montfort J."/>
            <person name="Bouchez O."/>
            <person name="Roques C."/>
            <person name="Iampietro C."/>
            <person name="Lluch J."/>
            <person name="Castinel A."/>
            <person name="Donnadieu C."/>
            <person name="Desvignes T."/>
            <person name="Floi Bucao C."/>
            <person name="Jouanno E."/>
            <person name="Wen M."/>
            <person name="Mejri S."/>
            <person name="Dirks R."/>
            <person name="Jansen H."/>
            <person name="Henkel C."/>
            <person name="Chen W.J."/>
            <person name="Zahm M."/>
            <person name="Cabau C."/>
            <person name="Klopp C."/>
            <person name="Thompson A.W."/>
            <person name="Robinson-Rechavi M."/>
            <person name="Braasch I."/>
            <person name="Lecointre G."/>
            <person name="Bobe J."/>
            <person name="Postlethwait J.H."/>
            <person name="Berthelot C."/>
            <person name="Roest Crollius H."/>
            <person name="Guiguen Y."/>
        </authorList>
    </citation>
    <scope>NUCLEOTIDE SEQUENCE</scope>
    <source>
        <strain evidence="3">NC1722</strain>
    </source>
</reference>
<dbReference type="GO" id="GO:0030838">
    <property type="term" value="P:positive regulation of actin filament polymerization"/>
    <property type="evidence" value="ECO:0007669"/>
    <property type="project" value="TreeGrafter"/>
</dbReference>
<dbReference type="GO" id="GO:0031267">
    <property type="term" value="F:small GTPase binding"/>
    <property type="evidence" value="ECO:0007669"/>
    <property type="project" value="TreeGrafter"/>
</dbReference>
<feature type="compositionally biased region" description="Low complexity" evidence="1">
    <location>
        <begin position="46"/>
        <end position="63"/>
    </location>
</feature>
<dbReference type="AlphaFoldDB" id="A0AAD7RNK5"/>
<feature type="region of interest" description="Disordered" evidence="1">
    <location>
        <begin position="1"/>
        <end position="28"/>
    </location>
</feature>
<dbReference type="Proteomes" id="UP001221898">
    <property type="component" value="Unassembled WGS sequence"/>
</dbReference>
<comment type="caution">
    <text evidence="3">The sequence shown here is derived from an EMBL/GenBank/DDBJ whole genome shotgun (WGS) entry which is preliminary data.</text>
</comment>
<dbReference type="Pfam" id="PF00786">
    <property type="entry name" value="PBD"/>
    <property type="match status" value="1"/>
</dbReference>
<gene>
    <name evidence="3" type="ORF">AAFF_G00152670</name>
</gene>
<dbReference type="InterPro" id="IPR051296">
    <property type="entry name" value="Cdc42_Effector_BORG/CEP"/>
</dbReference>
<sequence>MSLGKLPGIKGLMSNSQGKRRFKSDLSVDMISPPLGDFRHTMHVGAAGTCSATPPSSATTAGRAAERRTRSPPLGAPRPPSSSPAPCAMCARPRSAPGAAPGTSLRHRRPSPPSSRMPSPCHSWTGTVPTATCRGCSSPLHPAAQRVPRTPMVCSQALSPCLASPVQTASCKTVPEPTPLSFGASRSRITVATP</sequence>
<protein>
    <recommendedName>
        <fullName evidence="2">CRIB domain-containing protein</fullName>
    </recommendedName>
</protein>
<evidence type="ECO:0000259" key="2">
    <source>
        <dbReference type="PROSITE" id="PS50108"/>
    </source>
</evidence>
<dbReference type="PROSITE" id="PS50108">
    <property type="entry name" value="CRIB"/>
    <property type="match status" value="1"/>
</dbReference>
<proteinExistence type="predicted"/>
<dbReference type="PANTHER" id="PTHR15344:SF22">
    <property type="entry name" value="CDC42 EFFECTOR PROTEIN (RHO GTPASE-BINDING) 1B"/>
    <property type="match status" value="1"/>
</dbReference>
<keyword evidence="4" id="KW-1185">Reference proteome</keyword>
<feature type="region of interest" description="Disordered" evidence="1">
    <location>
        <begin position="172"/>
        <end position="194"/>
    </location>
</feature>
<dbReference type="GO" id="GO:0005886">
    <property type="term" value="C:plasma membrane"/>
    <property type="evidence" value="ECO:0007669"/>
    <property type="project" value="TreeGrafter"/>
</dbReference>
<dbReference type="EMBL" id="JAINUG010000209">
    <property type="protein sequence ID" value="KAJ8387571.1"/>
    <property type="molecule type" value="Genomic_DNA"/>
</dbReference>
<feature type="region of interest" description="Disordered" evidence="1">
    <location>
        <begin position="46"/>
        <end position="123"/>
    </location>
</feature>
<name>A0AAD7RNK5_9TELE</name>
<feature type="domain" description="CRIB" evidence="2">
    <location>
        <begin position="31"/>
        <end position="45"/>
    </location>
</feature>